<keyword evidence="4" id="KW-1185">Reference proteome</keyword>
<sequence length="223" mass="25366">MNKLEAVGLFIILELLFNITVFIVNMIWGIFFENNNQIYTIAGLSDCITLLLLWLFTYTKKKSLINNGALRKISFKKIIYISLIGLIGSIFVSQLTSILIHIFPSYIEIKRQASNAIYSFPQLFSIIIIGPIYEEIIFREYILGHMKYDNNLVGSIILQAILFGLAHGNPVQFIYTSLIGIVFALIYLHYESILGSITAHIVYNFSAAFITPYLNISKSISYI</sequence>
<feature type="transmembrane region" description="Helical" evidence="1">
    <location>
        <begin position="78"/>
        <end position="104"/>
    </location>
</feature>
<dbReference type="EMBL" id="LBBT01000125">
    <property type="protein sequence ID" value="KKY02032.1"/>
    <property type="molecule type" value="Genomic_DNA"/>
</dbReference>
<feature type="transmembrane region" description="Helical" evidence="1">
    <location>
        <begin position="116"/>
        <end position="136"/>
    </location>
</feature>
<dbReference type="InterPro" id="IPR003675">
    <property type="entry name" value="Rce1/LyrA-like_dom"/>
</dbReference>
<gene>
    <name evidence="3" type="ORF">VN21_05295</name>
</gene>
<evidence type="ECO:0000313" key="4">
    <source>
        <dbReference type="Proteomes" id="UP000034407"/>
    </source>
</evidence>
<dbReference type="GO" id="GO:0004175">
    <property type="term" value="F:endopeptidase activity"/>
    <property type="evidence" value="ECO:0007669"/>
    <property type="project" value="UniProtKB-ARBA"/>
</dbReference>
<proteinExistence type="predicted"/>
<protein>
    <recommendedName>
        <fullName evidence="2">CAAX prenyl protease 2/Lysostaphin resistance protein A-like domain-containing protein</fullName>
    </recommendedName>
</protein>
<keyword evidence="1" id="KW-0472">Membrane</keyword>
<feature type="transmembrane region" description="Helical" evidence="1">
    <location>
        <begin position="37"/>
        <end position="57"/>
    </location>
</feature>
<dbReference type="Proteomes" id="UP000034407">
    <property type="component" value="Unassembled WGS sequence"/>
</dbReference>
<feature type="non-terminal residue" evidence="3">
    <location>
        <position position="223"/>
    </location>
</feature>
<dbReference type="OrthoDB" id="9782250at2"/>
<evidence type="ECO:0000256" key="1">
    <source>
        <dbReference type="SAM" id="Phobius"/>
    </source>
</evidence>
<evidence type="ECO:0000259" key="2">
    <source>
        <dbReference type="Pfam" id="PF02517"/>
    </source>
</evidence>
<feature type="transmembrane region" description="Helical" evidence="1">
    <location>
        <begin position="172"/>
        <end position="190"/>
    </location>
</feature>
<dbReference type="RefSeq" id="WP_046822384.1">
    <property type="nucleotide sequence ID" value="NZ_LBBT01000125.1"/>
</dbReference>
<name>A0A0M3DKY1_9FIRM</name>
<keyword evidence="1" id="KW-0812">Transmembrane</keyword>
<dbReference type="AlphaFoldDB" id="A0A0M3DKY1"/>
<keyword evidence="1" id="KW-1133">Transmembrane helix</keyword>
<dbReference type="Pfam" id="PF02517">
    <property type="entry name" value="Rce1-like"/>
    <property type="match status" value="1"/>
</dbReference>
<feature type="transmembrane region" description="Helical" evidence="1">
    <location>
        <begin position="7"/>
        <end position="31"/>
    </location>
</feature>
<reference evidence="3 4" key="1">
    <citation type="submission" date="2015-04" db="EMBL/GenBank/DDBJ databases">
        <title>Microcin producing Clostridium sp. JC272T.</title>
        <authorList>
            <person name="Jyothsna T."/>
            <person name="Sasikala C."/>
            <person name="Ramana C."/>
        </authorList>
    </citation>
    <scope>NUCLEOTIDE SEQUENCE [LARGE SCALE GENOMIC DNA]</scope>
    <source>
        <strain evidence="3 4">JC272</strain>
    </source>
</reference>
<accession>A0A0M3DKY1</accession>
<dbReference type="GO" id="GO:0080120">
    <property type="term" value="P:CAAX-box protein maturation"/>
    <property type="evidence" value="ECO:0007669"/>
    <property type="project" value="UniProtKB-ARBA"/>
</dbReference>
<comment type="caution">
    <text evidence="3">The sequence shown here is derived from an EMBL/GenBank/DDBJ whole genome shotgun (WGS) entry which is preliminary data.</text>
</comment>
<organism evidence="3 4">
    <name type="scientific">Paraclostridium benzoelyticum</name>
    <dbReference type="NCBI Taxonomy" id="1629550"/>
    <lineage>
        <taxon>Bacteria</taxon>
        <taxon>Bacillati</taxon>
        <taxon>Bacillota</taxon>
        <taxon>Clostridia</taxon>
        <taxon>Peptostreptococcales</taxon>
        <taxon>Peptostreptococcaceae</taxon>
        <taxon>Paraclostridium</taxon>
    </lineage>
</organism>
<dbReference type="InterPro" id="IPR052710">
    <property type="entry name" value="CAAX_protease"/>
</dbReference>
<dbReference type="PANTHER" id="PTHR36435:SF1">
    <property type="entry name" value="CAAX AMINO TERMINAL PROTEASE FAMILY PROTEIN"/>
    <property type="match status" value="1"/>
</dbReference>
<evidence type="ECO:0000313" key="3">
    <source>
        <dbReference type="EMBL" id="KKY02032.1"/>
    </source>
</evidence>
<feature type="transmembrane region" description="Helical" evidence="1">
    <location>
        <begin position="148"/>
        <end position="166"/>
    </location>
</feature>
<feature type="domain" description="CAAX prenyl protease 2/Lysostaphin resistance protein A-like" evidence="2">
    <location>
        <begin position="120"/>
        <end position="205"/>
    </location>
</feature>
<dbReference type="PANTHER" id="PTHR36435">
    <property type="entry name" value="SLR1288 PROTEIN"/>
    <property type="match status" value="1"/>
</dbReference>